<reference evidence="8 9" key="1">
    <citation type="submission" date="2024-02" db="EMBL/GenBank/DDBJ databases">
        <title>Janibacter sp. nov., isolated from gut of marine sandworm.</title>
        <authorList>
            <person name="Kim B."/>
            <person name="Jun M.O."/>
            <person name="Shin N.-R."/>
        </authorList>
    </citation>
    <scope>NUCLEOTIDE SEQUENCE [LARGE SCALE GENOMIC DNA]</scope>
    <source>
        <strain evidence="8 9">A1S7</strain>
    </source>
</reference>
<accession>A0ABZ2MI09</accession>
<dbReference type="PANTHER" id="PTHR33885:SF3">
    <property type="entry name" value="PHAGE SHOCK PROTEIN C"/>
    <property type="match status" value="1"/>
</dbReference>
<evidence type="ECO:0000313" key="8">
    <source>
        <dbReference type="EMBL" id="WXB76565.1"/>
    </source>
</evidence>
<dbReference type="InterPro" id="IPR052027">
    <property type="entry name" value="PspC"/>
</dbReference>
<organism evidence="8 9">
    <name type="scientific">Janibacter alittae</name>
    <dbReference type="NCBI Taxonomy" id="3115209"/>
    <lineage>
        <taxon>Bacteria</taxon>
        <taxon>Bacillati</taxon>
        <taxon>Actinomycetota</taxon>
        <taxon>Actinomycetes</taxon>
        <taxon>Micrococcales</taxon>
        <taxon>Intrasporangiaceae</taxon>
        <taxon>Janibacter</taxon>
    </lineage>
</organism>
<gene>
    <name evidence="8" type="ORF">V1351_00480</name>
</gene>
<dbReference type="Proteomes" id="UP001382727">
    <property type="component" value="Chromosome"/>
</dbReference>
<dbReference type="Pfam" id="PF04024">
    <property type="entry name" value="PspC"/>
    <property type="match status" value="1"/>
</dbReference>
<keyword evidence="2" id="KW-1003">Cell membrane</keyword>
<evidence type="ECO:0000256" key="5">
    <source>
        <dbReference type="ARBA" id="ARBA00023136"/>
    </source>
</evidence>
<evidence type="ECO:0000256" key="1">
    <source>
        <dbReference type="ARBA" id="ARBA00004162"/>
    </source>
</evidence>
<evidence type="ECO:0000256" key="2">
    <source>
        <dbReference type="ARBA" id="ARBA00022475"/>
    </source>
</evidence>
<comment type="subcellular location">
    <subcellularLocation>
        <location evidence="1">Cell membrane</location>
        <topology evidence="1">Single-pass membrane protein</topology>
    </subcellularLocation>
</comment>
<dbReference type="EMBL" id="CP144913">
    <property type="protein sequence ID" value="WXB76565.1"/>
    <property type="molecule type" value="Genomic_DNA"/>
</dbReference>
<keyword evidence="4 6" id="KW-1133">Transmembrane helix</keyword>
<name>A0ABZ2MI09_9MICO</name>
<feature type="transmembrane region" description="Helical" evidence="6">
    <location>
        <begin position="34"/>
        <end position="56"/>
    </location>
</feature>
<protein>
    <submittedName>
        <fullName evidence="8">PspC domain-containing protein</fullName>
    </submittedName>
</protein>
<evidence type="ECO:0000256" key="6">
    <source>
        <dbReference type="SAM" id="Phobius"/>
    </source>
</evidence>
<evidence type="ECO:0000256" key="4">
    <source>
        <dbReference type="ARBA" id="ARBA00022989"/>
    </source>
</evidence>
<keyword evidence="9" id="KW-1185">Reference proteome</keyword>
<dbReference type="PANTHER" id="PTHR33885">
    <property type="entry name" value="PHAGE SHOCK PROTEIN C"/>
    <property type="match status" value="1"/>
</dbReference>
<proteinExistence type="predicted"/>
<dbReference type="InterPro" id="IPR007168">
    <property type="entry name" value="Phageshock_PspC_N"/>
</dbReference>
<dbReference type="RefSeq" id="WP_338749665.1">
    <property type="nucleotide sequence ID" value="NZ_CP144913.1"/>
</dbReference>
<keyword evidence="5 6" id="KW-0472">Membrane</keyword>
<evidence type="ECO:0000256" key="3">
    <source>
        <dbReference type="ARBA" id="ARBA00022692"/>
    </source>
</evidence>
<keyword evidence="3 6" id="KW-0812">Transmembrane</keyword>
<evidence type="ECO:0000259" key="7">
    <source>
        <dbReference type="Pfam" id="PF04024"/>
    </source>
</evidence>
<sequence>MSRQLARPRNGKWIAGVCAGLADRFGLPRFLVRLGFVIFGIVGVGELVYIGLWILMPKSDL</sequence>
<evidence type="ECO:0000313" key="9">
    <source>
        <dbReference type="Proteomes" id="UP001382727"/>
    </source>
</evidence>
<feature type="domain" description="Phage shock protein PspC N-terminal" evidence="7">
    <location>
        <begin position="3"/>
        <end position="58"/>
    </location>
</feature>